<gene>
    <name evidence="4" type="ORF">O3P69_016036</name>
</gene>
<dbReference type="PANTHER" id="PTHR21677">
    <property type="entry name" value="CRAMPED PROTEIN"/>
    <property type="match status" value="1"/>
</dbReference>
<feature type="region of interest" description="Disordered" evidence="3">
    <location>
        <begin position="1586"/>
        <end position="1607"/>
    </location>
</feature>
<evidence type="ECO:0000256" key="3">
    <source>
        <dbReference type="SAM" id="MobiDB-lite"/>
    </source>
</evidence>
<dbReference type="GO" id="GO:0005634">
    <property type="term" value="C:nucleus"/>
    <property type="evidence" value="ECO:0007669"/>
    <property type="project" value="TreeGrafter"/>
</dbReference>
<name>A0AAW0T9Z4_SCYPA</name>
<feature type="compositionally biased region" description="Low complexity" evidence="3">
    <location>
        <begin position="852"/>
        <end position="864"/>
    </location>
</feature>
<feature type="region of interest" description="Disordered" evidence="3">
    <location>
        <begin position="410"/>
        <end position="562"/>
    </location>
</feature>
<feature type="compositionally biased region" description="Polar residues" evidence="3">
    <location>
        <begin position="1586"/>
        <end position="1601"/>
    </location>
</feature>
<comment type="caution">
    <text evidence="4">The sequence shown here is derived from an EMBL/GenBank/DDBJ whole genome shotgun (WGS) entry which is preliminary data.</text>
</comment>
<proteinExistence type="predicted"/>
<keyword evidence="1" id="KW-0238">DNA-binding</keyword>
<feature type="compositionally biased region" description="Basic residues" evidence="3">
    <location>
        <begin position="420"/>
        <end position="437"/>
    </location>
</feature>
<feature type="compositionally biased region" description="Basic and acidic residues" evidence="3">
    <location>
        <begin position="438"/>
        <end position="454"/>
    </location>
</feature>
<reference evidence="4 5" key="1">
    <citation type="submission" date="2023-03" db="EMBL/GenBank/DDBJ databases">
        <title>High-quality genome of Scylla paramamosain provides insights in environmental adaptation.</title>
        <authorList>
            <person name="Zhang L."/>
        </authorList>
    </citation>
    <scope>NUCLEOTIDE SEQUENCE [LARGE SCALE GENOMIC DNA]</scope>
    <source>
        <strain evidence="4">LZ_2023a</strain>
        <tissue evidence="4">Muscle</tissue>
    </source>
</reference>
<evidence type="ECO:0008006" key="6">
    <source>
        <dbReference type="Google" id="ProtNLM"/>
    </source>
</evidence>
<evidence type="ECO:0000313" key="4">
    <source>
        <dbReference type="EMBL" id="KAK8384018.1"/>
    </source>
</evidence>
<feature type="region of interest" description="Disordered" evidence="3">
    <location>
        <begin position="1354"/>
        <end position="1391"/>
    </location>
</feature>
<feature type="compositionally biased region" description="Polar residues" evidence="3">
    <location>
        <begin position="1222"/>
        <end position="1236"/>
    </location>
</feature>
<keyword evidence="5" id="KW-1185">Reference proteome</keyword>
<dbReference type="EMBL" id="JARAKH010000036">
    <property type="protein sequence ID" value="KAK8384018.1"/>
    <property type="molecule type" value="Genomic_DNA"/>
</dbReference>
<feature type="compositionally biased region" description="Low complexity" evidence="3">
    <location>
        <begin position="718"/>
        <end position="751"/>
    </location>
</feature>
<feature type="region of interest" description="Disordered" evidence="3">
    <location>
        <begin position="1168"/>
        <end position="1236"/>
    </location>
</feature>
<dbReference type="GO" id="GO:0007389">
    <property type="term" value="P:pattern specification process"/>
    <property type="evidence" value="ECO:0007669"/>
    <property type="project" value="TreeGrafter"/>
</dbReference>
<feature type="compositionally biased region" description="Basic and acidic residues" evidence="3">
    <location>
        <begin position="786"/>
        <end position="798"/>
    </location>
</feature>
<feature type="region of interest" description="Disordered" evidence="3">
    <location>
        <begin position="940"/>
        <end position="964"/>
    </location>
</feature>
<dbReference type="InterPro" id="IPR055315">
    <property type="entry name" value="Cramped-like"/>
</dbReference>
<protein>
    <recommendedName>
        <fullName evidence="6">Protein cramped-like</fullName>
    </recommendedName>
</protein>
<evidence type="ECO:0000256" key="2">
    <source>
        <dbReference type="ARBA" id="ARBA00023242"/>
    </source>
</evidence>
<feature type="region of interest" description="Disordered" evidence="3">
    <location>
        <begin position="696"/>
        <end position="798"/>
    </location>
</feature>
<feature type="region of interest" description="Disordered" evidence="3">
    <location>
        <begin position="599"/>
        <end position="618"/>
    </location>
</feature>
<feature type="compositionally biased region" description="Pro residues" evidence="3">
    <location>
        <begin position="1176"/>
        <end position="1188"/>
    </location>
</feature>
<dbReference type="Proteomes" id="UP001487740">
    <property type="component" value="Unassembled WGS sequence"/>
</dbReference>
<evidence type="ECO:0000256" key="1">
    <source>
        <dbReference type="ARBA" id="ARBA00023125"/>
    </source>
</evidence>
<dbReference type="PANTHER" id="PTHR21677:SF1">
    <property type="entry name" value="PROTEIN CRAMPED-LIKE"/>
    <property type="match status" value="1"/>
</dbReference>
<keyword evidence="2" id="KW-0539">Nucleus</keyword>
<feature type="compositionally biased region" description="Polar residues" evidence="3">
    <location>
        <begin position="69"/>
        <end position="88"/>
    </location>
</feature>
<feature type="compositionally biased region" description="Acidic residues" evidence="3">
    <location>
        <begin position="476"/>
        <end position="496"/>
    </location>
</feature>
<dbReference type="Gene3D" id="1.10.10.60">
    <property type="entry name" value="Homeodomain-like"/>
    <property type="match status" value="1"/>
</dbReference>
<feature type="compositionally biased region" description="Low complexity" evidence="3">
    <location>
        <begin position="940"/>
        <end position="953"/>
    </location>
</feature>
<dbReference type="GO" id="GO:0003677">
    <property type="term" value="F:DNA binding"/>
    <property type="evidence" value="ECO:0007669"/>
    <property type="project" value="UniProtKB-KW"/>
</dbReference>
<dbReference type="GO" id="GO:0003682">
    <property type="term" value="F:chromatin binding"/>
    <property type="evidence" value="ECO:0007669"/>
    <property type="project" value="InterPro"/>
</dbReference>
<feature type="region of interest" description="Disordered" evidence="3">
    <location>
        <begin position="1"/>
        <end position="153"/>
    </location>
</feature>
<evidence type="ECO:0000313" key="5">
    <source>
        <dbReference type="Proteomes" id="UP001487740"/>
    </source>
</evidence>
<feature type="region of interest" description="Disordered" evidence="3">
    <location>
        <begin position="839"/>
        <end position="896"/>
    </location>
</feature>
<feature type="region of interest" description="Disordered" evidence="3">
    <location>
        <begin position="1538"/>
        <end position="1559"/>
    </location>
</feature>
<accession>A0AAW0T9Z4</accession>
<sequence length="1636" mass="173146">MVKRKRTLSIKENSESVSQGSDGDLGGEEAKRLKAHGSPVKVEGSAGVPEAAPTHQNHAAPHEPLSPSAHRTSNSSVPSANSQPVSNVPSSAALPPPPPTALRPTLQLRTSARVLNKQRREETKADQPPPPQSLNAKKPDPGGLDGEFGEEEDGKKRRRAWELWSLEDKNIFFESINECGKDFEAIQNYLMVKLRKKGAPRSQVKNKDQVRHFYYRTWHKISKHITFNEGVKKATQELYGLINFGELRKKVGGTLDERKAQKLQELIRKGSTSVRVKGKSVRVRTPICRALKKLNQIEEHREQAELRLPASVTVEVVPTSMQAWCRVQALAHNPRIRFTTSLRRPLALLISHLQEKWRNSNLKLRDTLCSHVTFPLKVEAVPEPMLRLMPVKGATIKPISVQPEVMLKSSSLSLSSHEARLRRRGEKVGRGGRRKDTKHQQEKEVEDKALRDTEGQGGEAKGASGAGERKGRGEVEAVELEDLDEVSQEEHDDCSDSEVCCPNSPDDEVVRLSRDKATTTTTSIALTQIKEEPPDTDFPSSPKEEEFDPNLQVKEEGESESGDTLRQLLALETVAGAGVVDGDADVVCTGESTRLTAHVGVDPHPRPTHPTQQQQQNVVLEEERVAATTPEPEEEEKPPTETVEAVEVDMKAWMQKIRSGWTLASATGISIGELYLILGQNKKICLEYEFEEPVKIKESTEDSSSGKSEGTMVEGQCTTTATTTTTTATSTATTTTTATSTSTTTTTTTTSIPVTHGEGAGTDSGGPTSAEKEQQEQQQQQQGKDSAGDAAKDEKRSAAENLSGMLAQLLAMTRMILNKPTIDATCPCGHTCSRGPGVLRSPAGGRSHSLVGRSPGSTRSPRTSKLALACSPSMAGIKSPGGQAGLPSQPLRERNKPASAKKLMSETVEPHASMSYVRDGEASTTTMAGVEVTIQPSTTTTLTTTTPSTSDPLQVPMPGISTGPSAAVPGLRVVLGTGRDAGEFKVPLGPAPRQLHVQQANFNAQLSKLLPRYNSRPGRRLVRKNVVVQRKLPLLPKTVVQLPSHDKDGGSTSGYIPITIAPAPKGITSPATSAFTTRSAVVTPSSSQSPAPVLSPSLMPVPSTLGVANAPVQLSVLSPQMQQPCLTTPTAPQMPSLSPATNAISVNISGQPLLTVEMPAIVSTQPSMPALTTLTPSPPPPPPAPPPAENSTSVTSAMSVPHSATSVLSELPDLSTPPGTPQPSLSKSGDQGSLQVTNLGDTASLCQPASPPLLFGSALPVESLPDLHTPILEAGTTSMTTVTTLPQSASTTLSPTPSLLTIASTHHLELSPPPTQTNAFSSLLNTPTPSTDRNVTSTPVRAIFPSTPSISTLLSSPSDLSKGFPNLLDGSEETQDGSGAQESGGIVPELHIPEGSVSLPLLDISLGGTVTIADQAPGGLLGTGSQPTLREQLAAAHSPPPTSSVLPHSTPALPASSMISLNVESQDSSSTDKLMDITLGNSNSNSSFSSLLAAATQPLLDATTGDPQGRAQGLVEVGGGEVGSVAGGGGSCLVGDASGFPTLSNTPPSPPSSPSRLLQQSDTQWLNNEVNDFSLSSFLGHFESPIKNNSNSRGASQTGPQTPFMPSLSSVYNENSVDFTATFAEMKAQVSGSFKQ</sequence>
<feature type="compositionally biased region" description="Basic and acidic residues" evidence="3">
    <location>
        <begin position="508"/>
        <end position="517"/>
    </location>
</feature>
<feature type="compositionally biased region" description="Polar residues" evidence="3">
    <location>
        <begin position="1189"/>
        <end position="1208"/>
    </location>
</feature>
<organism evidence="4 5">
    <name type="scientific">Scylla paramamosain</name>
    <name type="common">Mud crab</name>
    <dbReference type="NCBI Taxonomy" id="85552"/>
    <lineage>
        <taxon>Eukaryota</taxon>
        <taxon>Metazoa</taxon>
        <taxon>Ecdysozoa</taxon>
        <taxon>Arthropoda</taxon>
        <taxon>Crustacea</taxon>
        <taxon>Multicrustacea</taxon>
        <taxon>Malacostraca</taxon>
        <taxon>Eumalacostraca</taxon>
        <taxon>Eucarida</taxon>
        <taxon>Decapoda</taxon>
        <taxon>Pleocyemata</taxon>
        <taxon>Brachyura</taxon>
        <taxon>Eubrachyura</taxon>
        <taxon>Portunoidea</taxon>
        <taxon>Portunidae</taxon>
        <taxon>Portuninae</taxon>
        <taxon>Scylla</taxon>
    </lineage>
</organism>